<keyword evidence="2" id="KW-1185">Reference proteome</keyword>
<sequence>MKFRIDRNVKSRLIKERVPTEYKSLAVASEVELPDVCTLITFPHNRKDVVKSSLVEKALKKINEGSNEKLVVVGGCFSLESVEILRSYDAVFLTLSDFPWTDERHNLIKSGEPR</sequence>
<proteinExistence type="predicted"/>
<name>A0ABX5PS10_9GAMM</name>
<accession>A0ABX5PS10</accession>
<reference evidence="1 2" key="1">
    <citation type="submission" date="2018-06" db="EMBL/GenBank/DDBJ databases">
        <title>Genomic Encyclopedia of Type Strains, Phase III (KMG-III): the genomes of soil and plant-associated and newly described type strains.</title>
        <authorList>
            <person name="Whitman W."/>
        </authorList>
    </citation>
    <scope>NUCLEOTIDE SEQUENCE [LARGE SCALE GENOMIC DNA]</scope>
    <source>
        <strain evidence="1 2">JC5</strain>
    </source>
</reference>
<protein>
    <submittedName>
        <fullName evidence="1">Uncharacterized protein</fullName>
    </submittedName>
</protein>
<dbReference type="Proteomes" id="UP000247584">
    <property type="component" value="Unassembled WGS sequence"/>
</dbReference>
<organism evidence="1 2">
    <name type="scientific">Shewanella chilikensis</name>
    <dbReference type="NCBI Taxonomy" id="558541"/>
    <lineage>
        <taxon>Bacteria</taxon>
        <taxon>Pseudomonadati</taxon>
        <taxon>Pseudomonadota</taxon>
        <taxon>Gammaproteobacteria</taxon>
        <taxon>Alteromonadales</taxon>
        <taxon>Shewanellaceae</taxon>
        <taxon>Shewanella</taxon>
    </lineage>
</organism>
<comment type="caution">
    <text evidence="1">The sequence shown here is derived from an EMBL/GenBank/DDBJ whole genome shotgun (WGS) entry which is preliminary data.</text>
</comment>
<gene>
    <name evidence="1" type="ORF">C8J23_10380</name>
</gene>
<evidence type="ECO:0000313" key="1">
    <source>
        <dbReference type="EMBL" id="PYE60467.1"/>
    </source>
</evidence>
<dbReference type="EMBL" id="QJSY01000003">
    <property type="protein sequence ID" value="PYE60467.1"/>
    <property type="molecule type" value="Genomic_DNA"/>
</dbReference>
<evidence type="ECO:0000313" key="2">
    <source>
        <dbReference type="Proteomes" id="UP000247584"/>
    </source>
</evidence>